<dbReference type="InterPro" id="IPR045299">
    <property type="entry name" value="Complex1_LYR_NDUFA6_LYRM6"/>
</dbReference>
<protein>
    <recommendedName>
        <fullName evidence="4">NADH dehydrogenase [ubiquinone] 1 alpha subcomplex subunit 6</fullName>
    </recommendedName>
    <alternativeName>
        <fullName evidence="11">Complex I-B14</fullName>
    </alternativeName>
    <alternativeName>
        <fullName evidence="12">NADH-ubiquinone oxidoreductase B14 subunit</fullName>
    </alternativeName>
</protein>
<dbReference type="InterPro" id="IPR016488">
    <property type="entry name" value="NADH_Ub_cplx-1_asu_su-6"/>
</dbReference>
<keyword evidence="15" id="KW-1185">Reference proteome</keyword>
<dbReference type="PANTHER" id="PTHR12964:SF0">
    <property type="entry name" value="NADH DEHYDROGENASE [UBIQUINONE] 1 ALPHA SUBCOMPLEX SUBUNIT 6"/>
    <property type="match status" value="1"/>
</dbReference>
<comment type="caution">
    <text evidence="14">The sequence shown here is derived from an EMBL/GenBank/DDBJ whole genome shotgun (WGS) entry which is preliminary data.</text>
</comment>
<comment type="subcellular location">
    <subcellularLocation>
        <location evidence="1">Mitochondrion inner membrane</location>
        <topology evidence="1">Peripheral membrane protein</topology>
        <orientation evidence="1">Matrix side</orientation>
    </subcellularLocation>
</comment>
<dbReference type="EMBL" id="QNGE01000345">
    <property type="protein sequence ID" value="KAA3680814.1"/>
    <property type="molecule type" value="Genomic_DNA"/>
</dbReference>
<dbReference type="GO" id="GO:0045271">
    <property type="term" value="C:respiratory chain complex I"/>
    <property type="evidence" value="ECO:0007669"/>
    <property type="project" value="InterPro"/>
</dbReference>
<keyword evidence="6" id="KW-0679">Respiratory chain</keyword>
<keyword evidence="7" id="KW-0999">Mitochondrion inner membrane</keyword>
<keyword evidence="5" id="KW-0813">Transport</keyword>
<comment type="subunit">
    <text evidence="3">Mammalian complex I is composed of 45 different subunits.</text>
</comment>
<proteinExistence type="inferred from homology"/>
<reference evidence="14 15" key="1">
    <citation type="journal article" date="2019" name="Gigascience">
        <title>Whole-genome sequence of the oriental lung fluke Paragonimus westermani.</title>
        <authorList>
            <person name="Oey H."/>
            <person name="Zakrzewski M."/>
            <person name="Narain K."/>
            <person name="Devi K.R."/>
            <person name="Agatsuma T."/>
            <person name="Nawaratna S."/>
            <person name="Gobert G.N."/>
            <person name="Jones M.K."/>
            <person name="Ragan M.A."/>
            <person name="McManus D.P."/>
            <person name="Krause L."/>
        </authorList>
    </citation>
    <scope>NUCLEOTIDE SEQUENCE [LARGE SCALE GENOMIC DNA]</scope>
    <source>
        <strain evidence="14 15">IND2009</strain>
    </source>
</reference>
<dbReference type="GO" id="GO:0005743">
    <property type="term" value="C:mitochondrial inner membrane"/>
    <property type="evidence" value="ECO:0007669"/>
    <property type="project" value="UniProtKB-SubCell"/>
</dbReference>
<evidence type="ECO:0000313" key="15">
    <source>
        <dbReference type="Proteomes" id="UP000324629"/>
    </source>
</evidence>
<dbReference type="AlphaFoldDB" id="A0A5J4NZ65"/>
<keyword evidence="10" id="KW-0472">Membrane</keyword>
<evidence type="ECO:0000256" key="6">
    <source>
        <dbReference type="ARBA" id="ARBA00022660"/>
    </source>
</evidence>
<evidence type="ECO:0000256" key="11">
    <source>
        <dbReference type="ARBA" id="ARBA00030213"/>
    </source>
</evidence>
<organism evidence="14 15">
    <name type="scientific">Paragonimus westermani</name>
    <dbReference type="NCBI Taxonomy" id="34504"/>
    <lineage>
        <taxon>Eukaryota</taxon>
        <taxon>Metazoa</taxon>
        <taxon>Spiralia</taxon>
        <taxon>Lophotrochozoa</taxon>
        <taxon>Platyhelminthes</taxon>
        <taxon>Trematoda</taxon>
        <taxon>Digenea</taxon>
        <taxon>Plagiorchiida</taxon>
        <taxon>Troglotremata</taxon>
        <taxon>Troglotrematidae</taxon>
        <taxon>Paragonimus</taxon>
    </lineage>
</organism>
<evidence type="ECO:0000256" key="2">
    <source>
        <dbReference type="ARBA" id="ARBA00009508"/>
    </source>
</evidence>
<keyword evidence="9" id="KW-0496">Mitochondrion</keyword>
<dbReference type="CDD" id="cd20266">
    <property type="entry name" value="Complex1_LYR_NDUFA6_LYRM6"/>
    <property type="match status" value="1"/>
</dbReference>
<evidence type="ECO:0000256" key="13">
    <source>
        <dbReference type="ARBA" id="ARBA00046116"/>
    </source>
</evidence>
<comment type="similarity">
    <text evidence="2">Belongs to the complex I LYR family.</text>
</comment>
<name>A0A5J4NZ65_9TREM</name>
<dbReference type="GO" id="GO:0006979">
    <property type="term" value="P:response to oxidative stress"/>
    <property type="evidence" value="ECO:0007669"/>
    <property type="project" value="TreeGrafter"/>
</dbReference>
<dbReference type="PIRSF" id="PIRSF006643">
    <property type="entry name" value="NDUA6"/>
    <property type="match status" value="1"/>
</dbReference>
<dbReference type="PANTHER" id="PTHR12964">
    <property type="entry name" value="NADH-UBIQUINONE OXIDOREDUCTASE B14 SUBUNIT"/>
    <property type="match status" value="1"/>
</dbReference>
<evidence type="ECO:0000256" key="7">
    <source>
        <dbReference type="ARBA" id="ARBA00022792"/>
    </source>
</evidence>
<gene>
    <name evidence="14" type="ORF">DEA37_0006845</name>
</gene>
<dbReference type="Pfam" id="PF13233">
    <property type="entry name" value="Complex1_LYR_2"/>
    <property type="match status" value="1"/>
</dbReference>
<dbReference type="Proteomes" id="UP000324629">
    <property type="component" value="Unassembled WGS sequence"/>
</dbReference>
<evidence type="ECO:0000256" key="1">
    <source>
        <dbReference type="ARBA" id="ARBA00004443"/>
    </source>
</evidence>
<comment type="function">
    <text evidence="13">Accessory subunit of the mitochondrial membrane respiratory chain NADH dehydrogenase (Complex I), that is believed to be not involved in catalysis. Required for proper complex I assembly. Complex I functions in the transfer of electrons from NADH to the respiratory chain. The immediate electron acceptor for the enzyme is believed to be ubiquinone.</text>
</comment>
<accession>A0A5J4NZ65</accession>
<evidence type="ECO:0000256" key="3">
    <source>
        <dbReference type="ARBA" id="ARBA00011790"/>
    </source>
</evidence>
<evidence type="ECO:0000256" key="8">
    <source>
        <dbReference type="ARBA" id="ARBA00022982"/>
    </source>
</evidence>
<keyword evidence="14" id="KW-0830">Ubiquinone</keyword>
<evidence type="ECO:0000256" key="10">
    <source>
        <dbReference type="ARBA" id="ARBA00023136"/>
    </source>
</evidence>
<evidence type="ECO:0000313" key="14">
    <source>
        <dbReference type="EMBL" id="KAA3680814.1"/>
    </source>
</evidence>
<keyword evidence="8" id="KW-0249">Electron transport</keyword>
<sequence>MASSMKAVRPILSRNHTEARRRVINLYRAWYRQLPFIIKEYAFTQSNVTVPILHAKLREEFYKNKDVTDLRIIDLLIHRGQNELIEVAHLWKSDTHLMDYFRDNVPPKPTDFLSKFLSGHEN</sequence>
<evidence type="ECO:0000256" key="9">
    <source>
        <dbReference type="ARBA" id="ARBA00023128"/>
    </source>
</evidence>
<evidence type="ECO:0000256" key="4">
    <source>
        <dbReference type="ARBA" id="ARBA00016386"/>
    </source>
</evidence>
<evidence type="ECO:0000256" key="5">
    <source>
        <dbReference type="ARBA" id="ARBA00022448"/>
    </source>
</evidence>
<evidence type="ECO:0000256" key="12">
    <source>
        <dbReference type="ARBA" id="ARBA00032352"/>
    </source>
</evidence>